<dbReference type="InterPro" id="IPR007145">
    <property type="entry name" value="MAP65_Ase1_PRC1"/>
</dbReference>
<dbReference type="EMBL" id="JAPFFF010000017">
    <property type="protein sequence ID" value="KAK8863775.1"/>
    <property type="molecule type" value="Genomic_DNA"/>
</dbReference>
<dbReference type="EMBL" id="JAPFFF010000017">
    <property type="protein sequence ID" value="KAK8863778.1"/>
    <property type="molecule type" value="Genomic_DNA"/>
</dbReference>
<evidence type="ECO:0000313" key="3">
    <source>
        <dbReference type="EMBL" id="KAK8834196.1"/>
    </source>
</evidence>
<dbReference type="GO" id="GO:0004180">
    <property type="term" value="F:carboxypeptidase activity"/>
    <property type="evidence" value="ECO:0007669"/>
    <property type="project" value="UniProtKB-KW"/>
</dbReference>
<evidence type="ECO:0000313" key="5">
    <source>
        <dbReference type="EMBL" id="KAK8834858.1"/>
    </source>
</evidence>
<feature type="coiled-coil region" evidence="1">
    <location>
        <begin position="41"/>
        <end position="75"/>
    </location>
</feature>
<dbReference type="Pfam" id="PF03999">
    <property type="entry name" value="MAP65_ASE1"/>
    <property type="match status" value="1"/>
</dbReference>
<dbReference type="EMBL" id="JAPFFF010000282">
    <property type="protein sequence ID" value="KAK8834855.1"/>
    <property type="molecule type" value="Genomic_DNA"/>
</dbReference>
<dbReference type="EMBL" id="JAPFFF010000282">
    <property type="protein sequence ID" value="KAK8834858.1"/>
    <property type="molecule type" value="Genomic_DNA"/>
</dbReference>
<evidence type="ECO:0000256" key="1">
    <source>
        <dbReference type="SAM" id="Coils"/>
    </source>
</evidence>
<keyword evidence="4" id="KW-0378">Hydrolase</keyword>
<feature type="coiled-coil region" evidence="1">
    <location>
        <begin position="153"/>
        <end position="277"/>
    </location>
</feature>
<sequence length="490" mass="58793">MNRQKLITFKIDPNLDRMWKMIGLTQTEKMKEIQDIELNLYTAYQNCIAKTSERLEEMREELRTAQEEFRRVQKIYGDTTSTLQINSSTPLQIQIAETKESIKEIHSKYRPRYQELERLYNRLSELFNRLGISEDERDEFSEIGNTDITQERLNRFKQRIKTLDDLIEQRENLFASLENRISALNSELQENEETDIKEIFETESITDASLQRLQEEEARLEELKTRRQEESDELIKEIQHYYLIFAVDPSDQIETQNDLSEQTLNKLRDEVEFLRENRETRIPQVLKGLTREIHNICEQLKIPLRHRPKYQGKNVEEEILFLTNKLEELKKDQIYMQPIIEVISQIESYKDLLNKSSNINPRERGSSRRLLEEDKARRKAREELPRLEKKLLQYLVDFKEQHGYDFEFNGINYNRTYMNENSTQEENSVRFHRTRQDSTVPDIGKQLLMQKINESTQQINTKDQYKYNTKRGLTKRQQTLKNLQTRSPFS</sequence>
<proteinExistence type="predicted"/>
<evidence type="ECO:0000313" key="8">
    <source>
        <dbReference type="Proteomes" id="UP001470230"/>
    </source>
</evidence>
<organism evidence="4 8">
    <name type="scientific">Tritrichomonas musculus</name>
    <dbReference type="NCBI Taxonomy" id="1915356"/>
    <lineage>
        <taxon>Eukaryota</taxon>
        <taxon>Metamonada</taxon>
        <taxon>Parabasalia</taxon>
        <taxon>Tritrichomonadida</taxon>
        <taxon>Tritrichomonadidae</taxon>
        <taxon>Tritrichomonas</taxon>
    </lineage>
</organism>
<keyword evidence="8" id="KW-1185">Reference proteome</keyword>
<dbReference type="PANTHER" id="PTHR19321">
    <property type="entry name" value="PROTEIN REGULATOR OF CYTOKINESIS 1 PRC1-RELATED"/>
    <property type="match status" value="1"/>
</dbReference>
<protein>
    <submittedName>
        <fullName evidence="4">Carboxypeptidase C prc1</fullName>
    </submittedName>
</protein>
<keyword evidence="4" id="KW-0645">Protease</keyword>
<dbReference type="Gene3D" id="1.20.58.1520">
    <property type="match status" value="1"/>
</dbReference>
<evidence type="ECO:0000313" key="7">
    <source>
        <dbReference type="EMBL" id="KAK8863778.1"/>
    </source>
</evidence>
<keyword evidence="4" id="KW-0121">Carboxypeptidase</keyword>
<feature type="region of interest" description="Disordered" evidence="2">
    <location>
        <begin position="356"/>
        <end position="379"/>
    </location>
</feature>
<name>A0ABR2GLQ6_9EUKA</name>
<evidence type="ECO:0000256" key="2">
    <source>
        <dbReference type="SAM" id="MobiDB-lite"/>
    </source>
</evidence>
<dbReference type="EMBL" id="JAPFFF010000472">
    <property type="protein sequence ID" value="KAK8834196.1"/>
    <property type="molecule type" value="Genomic_DNA"/>
</dbReference>
<dbReference type="Proteomes" id="UP001470230">
    <property type="component" value="Unassembled WGS sequence"/>
</dbReference>
<evidence type="ECO:0000313" key="4">
    <source>
        <dbReference type="EMBL" id="KAK8834855.1"/>
    </source>
</evidence>
<gene>
    <name evidence="6" type="ORF">M9Y10_011465</name>
    <name evidence="7" type="ORF">M9Y10_011468</name>
    <name evidence="4" type="ORF">M9Y10_021476</name>
    <name evidence="5" type="ORF">M9Y10_021479</name>
    <name evidence="3" type="ORF">M9Y10_032945</name>
</gene>
<evidence type="ECO:0000313" key="6">
    <source>
        <dbReference type="EMBL" id="KAK8863775.1"/>
    </source>
</evidence>
<dbReference type="PANTHER" id="PTHR19321:SF41">
    <property type="entry name" value="FASCETTO-RELATED"/>
    <property type="match status" value="1"/>
</dbReference>
<accession>A0ABR2GLQ6</accession>
<comment type="caution">
    <text evidence="4">The sequence shown here is derived from an EMBL/GenBank/DDBJ whole genome shotgun (WGS) entry which is preliminary data.</text>
</comment>
<reference evidence="4 8" key="1">
    <citation type="submission" date="2024-04" db="EMBL/GenBank/DDBJ databases">
        <title>Tritrichomonas musculus Genome.</title>
        <authorList>
            <person name="Alves-Ferreira E."/>
            <person name="Grigg M."/>
            <person name="Lorenzi H."/>
            <person name="Galac M."/>
        </authorList>
    </citation>
    <scope>NUCLEOTIDE SEQUENCE [LARGE SCALE GENOMIC DNA]</scope>
    <source>
        <strain evidence="4 8">EAF2021</strain>
    </source>
</reference>
<keyword evidence="1" id="KW-0175">Coiled coil</keyword>
<feature type="compositionally biased region" description="Basic and acidic residues" evidence="2">
    <location>
        <begin position="361"/>
        <end position="379"/>
    </location>
</feature>